<dbReference type="EMBL" id="SRLO01000017">
    <property type="protein sequence ID" value="TNN86249.1"/>
    <property type="molecule type" value="Genomic_DNA"/>
</dbReference>
<keyword evidence="2" id="KW-1185">Reference proteome</keyword>
<reference evidence="1 2" key="1">
    <citation type="submission" date="2019-03" db="EMBL/GenBank/DDBJ databases">
        <title>First draft genome of Liparis tanakae, snailfish: a comprehensive survey of snailfish specific genes.</title>
        <authorList>
            <person name="Kim W."/>
            <person name="Song I."/>
            <person name="Jeong J.-H."/>
            <person name="Kim D."/>
            <person name="Kim S."/>
            <person name="Ryu S."/>
            <person name="Song J.Y."/>
            <person name="Lee S.K."/>
        </authorList>
    </citation>
    <scope>NUCLEOTIDE SEQUENCE [LARGE SCALE GENOMIC DNA]</scope>
    <source>
        <tissue evidence="1">Muscle</tissue>
    </source>
</reference>
<comment type="caution">
    <text evidence="1">The sequence shown here is derived from an EMBL/GenBank/DDBJ whole genome shotgun (WGS) entry which is preliminary data.</text>
</comment>
<accession>A0A4Z2J7U0</accession>
<dbReference type="Proteomes" id="UP000314294">
    <property type="component" value="Unassembled WGS sequence"/>
</dbReference>
<name>A0A4Z2J7U0_9TELE</name>
<sequence length="62" mass="6652">MEGTGQQRESDPRPLRLPLQCAGAASDRAPHSLTVLLHLLSIAVANQLEELLVPEPGVGPWD</sequence>
<evidence type="ECO:0000313" key="2">
    <source>
        <dbReference type="Proteomes" id="UP000314294"/>
    </source>
</evidence>
<organism evidence="1 2">
    <name type="scientific">Liparis tanakae</name>
    <name type="common">Tanaka's snailfish</name>
    <dbReference type="NCBI Taxonomy" id="230148"/>
    <lineage>
        <taxon>Eukaryota</taxon>
        <taxon>Metazoa</taxon>
        <taxon>Chordata</taxon>
        <taxon>Craniata</taxon>
        <taxon>Vertebrata</taxon>
        <taxon>Euteleostomi</taxon>
        <taxon>Actinopterygii</taxon>
        <taxon>Neopterygii</taxon>
        <taxon>Teleostei</taxon>
        <taxon>Neoteleostei</taxon>
        <taxon>Acanthomorphata</taxon>
        <taxon>Eupercaria</taxon>
        <taxon>Perciformes</taxon>
        <taxon>Cottioidei</taxon>
        <taxon>Cottales</taxon>
        <taxon>Liparidae</taxon>
        <taxon>Liparis</taxon>
    </lineage>
</organism>
<proteinExistence type="predicted"/>
<dbReference type="AlphaFoldDB" id="A0A4Z2J7U0"/>
<evidence type="ECO:0000313" key="1">
    <source>
        <dbReference type="EMBL" id="TNN86249.1"/>
    </source>
</evidence>
<gene>
    <name evidence="1" type="ORF">EYF80_003666</name>
</gene>
<protein>
    <submittedName>
        <fullName evidence="1">Uncharacterized protein</fullName>
    </submittedName>
</protein>